<evidence type="ECO:0000313" key="1">
    <source>
        <dbReference type="EMBL" id="TCT35945.1"/>
    </source>
</evidence>
<sequence length="82" mass="9299">MEIHIKVSDDLVSTLSEKSYDAFTAELHARVLEVYPGSNLFITHDSGATTFNTKGFHDDKEAHIVLHELVEDVFHHGHWLKA</sequence>
<dbReference type="SUPFAM" id="SSF54857">
    <property type="entry name" value="DNA damage-inducible protein DinI"/>
    <property type="match status" value="1"/>
</dbReference>
<protein>
    <submittedName>
        <fullName evidence="1">DinI-like family protein</fullName>
    </submittedName>
</protein>
<dbReference type="EMBL" id="SMAS01000003">
    <property type="protein sequence ID" value="TCT35945.1"/>
    <property type="molecule type" value="Genomic_DNA"/>
</dbReference>
<dbReference type="OrthoDB" id="6457632at2"/>
<dbReference type="Proteomes" id="UP000295055">
    <property type="component" value="Unassembled WGS sequence"/>
</dbReference>
<comment type="caution">
    <text evidence="1">The sequence shown here is derived from an EMBL/GenBank/DDBJ whole genome shotgun (WGS) entry which is preliminary data.</text>
</comment>
<organism evidence="1 2">
    <name type="scientific">Providencia alcalifaciens</name>
    <dbReference type="NCBI Taxonomy" id="126385"/>
    <lineage>
        <taxon>Bacteria</taxon>
        <taxon>Pseudomonadati</taxon>
        <taxon>Pseudomonadota</taxon>
        <taxon>Gammaproteobacteria</taxon>
        <taxon>Enterobacterales</taxon>
        <taxon>Morganellaceae</taxon>
        <taxon>Providencia</taxon>
    </lineage>
</organism>
<accession>A0A4R3NSE8</accession>
<dbReference type="RefSeq" id="WP_036953155.1">
    <property type="nucleotide sequence ID" value="NZ_CABKTH010000004.1"/>
</dbReference>
<name>A0A4R3NSE8_9GAMM</name>
<evidence type="ECO:0000313" key="2">
    <source>
        <dbReference type="Proteomes" id="UP000295055"/>
    </source>
</evidence>
<dbReference type="InterPro" id="IPR036687">
    <property type="entry name" value="DinI-like_sf"/>
</dbReference>
<proteinExistence type="predicted"/>
<dbReference type="AlphaFoldDB" id="A0A4R3NSE8"/>
<gene>
    <name evidence="1" type="ORF">EC835_103403</name>
</gene>
<reference evidence="1 2" key="1">
    <citation type="submission" date="2019-03" db="EMBL/GenBank/DDBJ databases">
        <title>Genomic analyses of the natural microbiome of Caenorhabditis elegans.</title>
        <authorList>
            <person name="Samuel B."/>
        </authorList>
    </citation>
    <scope>NUCLEOTIDE SEQUENCE [LARGE SCALE GENOMIC DNA]</scope>
    <source>
        <strain evidence="1 2">JUb102</strain>
    </source>
</reference>
<dbReference type="Gene3D" id="3.30.910.10">
    <property type="entry name" value="DinI-like"/>
    <property type="match status" value="1"/>
</dbReference>